<dbReference type="PROSITE" id="PS50303">
    <property type="entry name" value="PUM_HD"/>
    <property type="match status" value="1"/>
</dbReference>
<keyword evidence="1" id="KW-0677">Repeat</keyword>
<name>A0A1D8N697_YARLL</name>
<proteinExistence type="predicted"/>
<evidence type="ECO:0000259" key="5">
    <source>
        <dbReference type="PROSITE" id="PS50303"/>
    </source>
</evidence>
<dbReference type="RefSeq" id="XP_002143000.3">
    <property type="nucleotide sequence ID" value="XM_002142964.3"/>
</dbReference>
<protein>
    <recommendedName>
        <fullName evidence="5">PUM-HD domain-containing protein</fullName>
    </recommendedName>
</protein>
<dbReference type="VEuPathDB" id="FungiDB:YALI0_B03146g"/>
<evidence type="ECO:0000256" key="2">
    <source>
        <dbReference type="PROSITE-ProRule" id="PRU00317"/>
    </source>
</evidence>
<feature type="repeat" description="Pumilio" evidence="2">
    <location>
        <begin position="266"/>
        <end position="301"/>
    </location>
</feature>
<dbReference type="InterPro" id="IPR016024">
    <property type="entry name" value="ARM-type_fold"/>
</dbReference>
<feature type="coiled-coil region" evidence="3">
    <location>
        <begin position="127"/>
        <end position="154"/>
    </location>
</feature>
<dbReference type="InterPro" id="IPR011989">
    <property type="entry name" value="ARM-like"/>
</dbReference>
<dbReference type="GeneID" id="2906995"/>
<dbReference type="SMART" id="SM00025">
    <property type="entry name" value="Pumilio"/>
    <property type="match status" value="5"/>
</dbReference>
<evidence type="ECO:0000256" key="4">
    <source>
        <dbReference type="SAM" id="MobiDB-lite"/>
    </source>
</evidence>
<feature type="repeat" description="Pumilio" evidence="2">
    <location>
        <begin position="302"/>
        <end position="338"/>
    </location>
</feature>
<evidence type="ECO:0000256" key="3">
    <source>
        <dbReference type="SAM" id="Coils"/>
    </source>
</evidence>
<dbReference type="InterPro" id="IPR033133">
    <property type="entry name" value="PUM-HD"/>
</dbReference>
<dbReference type="GO" id="GO:0010608">
    <property type="term" value="P:post-transcriptional regulation of gene expression"/>
    <property type="evidence" value="ECO:0007669"/>
    <property type="project" value="TreeGrafter"/>
</dbReference>
<dbReference type="Proteomes" id="UP000182444">
    <property type="component" value="Chromosome 1B"/>
</dbReference>
<sequence>MSTNWPWAPRNRSNTNPTPDNWSHKKSPFQLNHRMDPNQHNDLLYGDDAPPLANPIPSWLLDDSDYKDLKPTPVMNNMAATTMQFPAFAPRVNHHQPSIYNYQEPPRPRNLPLPVPTRNFQPSHLGTQSISQELEEARRRLQQLQGLEAQSKENAPQTQSIYEPEVFTADAQWDAPIQHSSFSAPLSTPFWDRLAAASTEDTTTNNKFRPRLNSVNYRVLLEKNLECDWFLIVERIVSENDQQASIFLQQKLKGGSEDIRESIIDSVTKLCIPLVTNRFGNFLVQRSIEYASSHKRALLVKQMVGHMSDLSVDIFGCHVVQKALDFTDDEELKRQLVDDLLESVSDTINHKYACHVWQRVFELDKGMRSPHFMQSVIESLRGRWLDISSSESGSLVIQTMVQNCTYEELALNDALDEISSAVKALAVSRWGSWVVRQLCSMNGPGGDAIRSLVYEELSHDLSTYGLDYSACRVLETIVQKDDGKDGNGALRKRYVEWLAKGSRPPLVSLARDSNGHVIVVALLQAGVKEPLETIIRKNYVTLRSSKFGTKICRMI</sequence>
<evidence type="ECO:0000313" key="7">
    <source>
        <dbReference type="Proteomes" id="UP000182444"/>
    </source>
</evidence>
<dbReference type="PANTHER" id="PTHR12537">
    <property type="entry name" value="RNA BINDING PROTEIN PUMILIO-RELATED"/>
    <property type="match status" value="1"/>
</dbReference>
<dbReference type="GO" id="GO:0010629">
    <property type="term" value="P:negative regulation of gene expression"/>
    <property type="evidence" value="ECO:0007669"/>
    <property type="project" value="UniProtKB-ARBA"/>
</dbReference>
<evidence type="ECO:0000313" key="6">
    <source>
        <dbReference type="EMBL" id="AOW01156.1"/>
    </source>
</evidence>
<keyword evidence="3" id="KW-0175">Coiled coil</keyword>
<accession>A0A1D8N697</accession>
<feature type="domain" description="PUM-HD" evidence="5">
    <location>
        <begin position="203"/>
        <end position="555"/>
    </location>
</feature>
<gene>
    <name evidence="6" type="ORF">YALI1_B04637g</name>
</gene>
<dbReference type="Gene3D" id="1.25.10.10">
    <property type="entry name" value="Leucine-rich Repeat Variant"/>
    <property type="match status" value="1"/>
</dbReference>
<evidence type="ECO:0000256" key="1">
    <source>
        <dbReference type="ARBA" id="ARBA00022737"/>
    </source>
</evidence>
<dbReference type="PROSITE" id="PS50302">
    <property type="entry name" value="PUM"/>
    <property type="match status" value="2"/>
</dbReference>
<dbReference type="InterPro" id="IPR001313">
    <property type="entry name" value="Pumilio_RNA-bd_rpt"/>
</dbReference>
<organism evidence="6 7">
    <name type="scientific">Yarrowia lipolytica</name>
    <name type="common">Candida lipolytica</name>
    <dbReference type="NCBI Taxonomy" id="4952"/>
    <lineage>
        <taxon>Eukaryota</taxon>
        <taxon>Fungi</taxon>
        <taxon>Dikarya</taxon>
        <taxon>Ascomycota</taxon>
        <taxon>Saccharomycotina</taxon>
        <taxon>Dipodascomycetes</taxon>
        <taxon>Dipodascales</taxon>
        <taxon>Dipodascales incertae sedis</taxon>
        <taxon>Yarrowia</taxon>
    </lineage>
</organism>
<dbReference type="GO" id="GO:0005737">
    <property type="term" value="C:cytoplasm"/>
    <property type="evidence" value="ECO:0007669"/>
    <property type="project" value="TreeGrafter"/>
</dbReference>
<dbReference type="KEGG" id="yli:2906995"/>
<feature type="region of interest" description="Disordered" evidence="4">
    <location>
        <begin position="1"/>
        <end position="38"/>
    </location>
</feature>
<dbReference type="GO" id="GO:0003730">
    <property type="term" value="F:mRNA 3'-UTR binding"/>
    <property type="evidence" value="ECO:0007669"/>
    <property type="project" value="TreeGrafter"/>
</dbReference>
<reference evidence="6 7" key="1">
    <citation type="journal article" date="2016" name="PLoS ONE">
        <title>Sequence Assembly of Yarrowia lipolytica Strain W29/CLIB89 Shows Transposable Element Diversity.</title>
        <authorList>
            <person name="Magnan C."/>
            <person name="Yu J."/>
            <person name="Chang I."/>
            <person name="Jahn E."/>
            <person name="Kanomata Y."/>
            <person name="Wu J."/>
            <person name="Zeller M."/>
            <person name="Oakes M."/>
            <person name="Baldi P."/>
            <person name="Sandmeyer S."/>
        </authorList>
    </citation>
    <scope>NUCLEOTIDE SEQUENCE [LARGE SCALE GENOMIC DNA]</scope>
    <source>
        <strain evidence="7">CLIB89(W29)</strain>
    </source>
</reference>
<dbReference type="eggNOG" id="KOG1488">
    <property type="taxonomic scope" value="Eukaryota"/>
</dbReference>
<dbReference type="SUPFAM" id="SSF48371">
    <property type="entry name" value="ARM repeat"/>
    <property type="match status" value="1"/>
</dbReference>
<dbReference type="AlphaFoldDB" id="A0A1D8N697"/>
<dbReference type="OMA" id="WFLIVER"/>
<dbReference type="EMBL" id="CP017554">
    <property type="protein sequence ID" value="AOW01156.1"/>
    <property type="molecule type" value="Genomic_DNA"/>
</dbReference>
<dbReference type="PANTHER" id="PTHR12537:SF48">
    <property type="entry name" value="MEIOTIC COILED-COIL PROTEIN 2"/>
    <property type="match status" value="1"/>
</dbReference>
<dbReference type="VEuPathDB" id="FungiDB:YALI1_B04637g"/>
<dbReference type="Pfam" id="PF00806">
    <property type="entry name" value="PUF"/>
    <property type="match status" value="5"/>
</dbReference>
<feature type="compositionally biased region" description="Polar residues" evidence="4">
    <location>
        <begin position="1"/>
        <end position="21"/>
    </location>
</feature>